<dbReference type="AlphaFoldDB" id="A0ABD3T605"/>
<evidence type="ECO:0000256" key="5">
    <source>
        <dbReference type="ARBA" id="ARBA00023273"/>
    </source>
</evidence>
<keyword evidence="4" id="KW-0969">Cilium</keyword>
<feature type="compositionally biased region" description="Basic and acidic residues" evidence="6">
    <location>
        <begin position="235"/>
        <end position="244"/>
    </location>
</feature>
<dbReference type="InterPro" id="IPR001611">
    <property type="entry name" value="Leu-rich_rpt"/>
</dbReference>
<evidence type="ECO:0000256" key="6">
    <source>
        <dbReference type="SAM" id="MobiDB-lite"/>
    </source>
</evidence>
<dbReference type="InterPro" id="IPR032675">
    <property type="entry name" value="LRR_dom_sf"/>
</dbReference>
<dbReference type="PANTHER" id="PTHR45973">
    <property type="entry name" value="PROTEIN PHOSPHATASE 1 REGULATORY SUBUNIT SDS22-RELATED"/>
    <property type="match status" value="1"/>
</dbReference>
<proteinExistence type="predicted"/>
<protein>
    <recommendedName>
        <fullName evidence="9">U2A'/phosphoprotein 32 family A C-terminal domain-containing protein</fullName>
    </recommendedName>
</protein>
<dbReference type="EMBL" id="JBJQND010000019">
    <property type="protein sequence ID" value="KAL3832272.1"/>
    <property type="molecule type" value="Genomic_DNA"/>
</dbReference>
<sequence>MIESENLSVNYEEEKKDVRLSLHLIVKRHLPPDAEKWDQEKILEALNEITRLRLDRESISEIDGLELLGDNVNYVYLQQNHIEVIKNLECLRNLQFLTLSGNRIKVIENLTHLSKLLFLDLSENLIEKVDVDEIPQSVIILNLKENPCTKLPDHRGRIIQDLPRLKQLDEVEITKFEKKEAGHEVSSDSEEDEDETVEEEEDIADTKGNFQDIMAKMLLRSQNRLEDTLKEHKRHLAELDDIRLSTDLPPSSRSRSSRDTPNSIK</sequence>
<dbReference type="InterPro" id="IPR050576">
    <property type="entry name" value="Cilia_flagella_integrity"/>
</dbReference>
<evidence type="ECO:0008006" key="9">
    <source>
        <dbReference type="Google" id="ProtNLM"/>
    </source>
</evidence>
<reference evidence="7 8" key="1">
    <citation type="submission" date="2024-11" db="EMBL/GenBank/DDBJ databases">
        <title>Chromosome-level genome assembly of the freshwater bivalve Anodonta woodiana.</title>
        <authorList>
            <person name="Chen X."/>
        </authorList>
    </citation>
    <scope>NUCLEOTIDE SEQUENCE [LARGE SCALE GENOMIC DNA]</scope>
    <source>
        <strain evidence="7">MN2024</strain>
        <tissue evidence="7">Gills</tissue>
    </source>
</reference>
<dbReference type="Gene3D" id="3.80.10.10">
    <property type="entry name" value="Ribonuclease Inhibitor"/>
    <property type="match status" value="1"/>
</dbReference>
<feature type="region of interest" description="Disordered" evidence="6">
    <location>
        <begin position="178"/>
        <end position="208"/>
    </location>
</feature>
<dbReference type="Pfam" id="PF12799">
    <property type="entry name" value="LRR_4"/>
    <property type="match status" value="1"/>
</dbReference>
<feature type="region of interest" description="Disordered" evidence="6">
    <location>
        <begin position="235"/>
        <end position="265"/>
    </location>
</feature>
<feature type="compositionally biased region" description="Low complexity" evidence="6">
    <location>
        <begin position="245"/>
        <end position="254"/>
    </location>
</feature>
<evidence type="ECO:0000256" key="1">
    <source>
        <dbReference type="ARBA" id="ARBA00004138"/>
    </source>
</evidence>
<keyword evidence="2" id="KW-0433">Leucine-rich repeat</keyword>
<accession>A0ABD3T605</accession>
<dbReference type="PANTHER" id="PTHR45973:SF9">
    <property type="entry name" value="LEUCINE-RICH REPEAT-CONTAINING PROTEIN 46"/>
    <property type="match status" value="1"/>
</dbReference>
<comment type="subcellular location">
    <subcellularLocation>
        <location evidence="1">Cell projection</location>
        <location evidence="1">Cilium</location>
    </subcellularLocation>
</comment>
<keyword evidence="5" id="KW-0966">Cell projection</keyword>
<keyword evidence="3" id="KW-0677">Repeat</keyword>
<feature type="compositionally biased region" description="Acidic residues" evidence="6">
    <location>
        <begin position="187"/>
        <end position="203"/>
    </location>
</feature>
<dbReference type="Proteomes" id="UP001634394">
    <property type="component" value="Unassembled WGS sequence"/>
</dbReference>
<organism evidence="7 8">
    <name type="scientific">Sinanodonta woodiana</name>
    <name type="common">Chinese pond mussel</name>
    <name type="synonym">Anodonta woodiana</name>
    <dbReference type="NCBI Taxonomy" id="1069815"/>
    <lineage>
        <taxon>Eukaryota</taxon>
        <taxon>Metazoa</taxon>
        <taxon>Spiralia</taxon>
        <taxon>Lophotrochozoa</taxon>
        <taxon>Mollusca</taxon>
        <taxon>Bivalvia</taxon>
        <taxon>Autobranchia</taxon>
        <taxon>Heteroconchia</taxon>
        <taxon>Palaeoheterodonta</taxon>
        <taxon>Unionida</taxon>
        <taxon>Unionoidea</taxon>
        <taxon>Unionidae</taxon>
        <taxon>Unioninae</taxon>
        <taxon>Sinanodonta</taxon>
    </lineage>
</organism>
<comment type="caution">
    <text evidence="7">The sequence shown here is derived from an EMBL/GenBank/DDBJ whole genome shotgun (WGS) entry which is preliminary data.</text>
</comment>
<evidence type="ECO:0000256" key="3">
    <source>
        <dbReference type="ARBA" id="ARBA00022737"/>
    </source>
</evidence>
<evidence type="ECO:0000256" key="2">
    <source>
        <dbReference type="ARBA" id="ARBA00022614"/>
    </source>
</evidence>
<dbReference type="InterPro" id="IPR025875">
    <property type="entry name" value="Leu-rich_rpt_4"/>
</dbReference>
<keyword evidence="8" id="KW-1185">Reference proteome</keyword>
<gene>
    <name evidence="7" type="ORF">ACJMK2_023931</name>
</gene>
<dbReference type="SUPFAM" id="SSF52058">
    <property type="entry name" value="L domain-like"/>
    <property type="match status" value="1"/>
</dbReference>
<evidence type="ECO:0000313" key="8">
    <source>
        <dbReference type="Proteomes" id="UP001634394"/>
    </source>
</evidence>
<evidence type="ECO:0000313" key="7">
    <source>
        <dbReference type="EMBL" id="KAL3832272.1"/>
    </source>
</evidence>
<name>A0ABD3T605_SINWO</name>
<dbReference type="SMART" id="SM00365">
    <property type="entry name" value="LRR_SD22"/>
    <property type="match status" value="3"/>
</dbReference>
<evidence type="ECO:0000256" key="4">
    <source>
        <dbReference type="ARBA" id="ARBA00023069"/>
    </source>
</evidence>
<dbReference type="PROSITE" id="PS51450">
    <property type="entry name" value="LRR"/>
    <property type="match status" value="1"/>
</dbReference>